<dbReference type="GO" id="GO:0004034">
    <property type="term" value="F:aldose 1-epimerase activity"/>
    <property type="evidence" value="ECO:0007669"/>
    <property type="project" value="UniProtKB-EC"/>
</dbReference>
<evidence type="ECO:0000256" key="3">
    <source>
        <dbReference type="ARBA" id="ARBA00006206"/>
    </source>
</evidence>
<keyword evidence="6 8" id="KW-0413">Isomerase</keyword>
<dbReference type="Pfam" id="PF01263">
    <property type="entry name" value="Aldose_epim"/>
    <property type="match status" value="1"/>
</dbReference>
<evidence type="ECO:0000256" key="5">
    <source>
        <dbReference type="ARBA" id="ARBA00022837"/>
    </source>
</evidence>
<gene>
    <name evidence="12" type="ORF">BC781_10887</name>
</gene>
<dbReference type="EMBL" id="QGDO01000008">
    <property type="protein sequence ID" value="PWJ37952.1"/>
    <property type="molecule type" value="Genomic_DNA"/>
</dbReference>
<keyword evidence="7 8" id="KW-0119">Carbohydrate metabolism</keyword>
<dbReference type="GO" id="GO:0033499">
    <property type="term" value="P:galactose catabolic process via UDP-galactose, Leloir pathway"/>
    <property type="evidence" value="ECO:0007669"/>
    <property type="project" value="TreeGrafter"/>
</dbReference>
<evidence type="ECO:0000313" key="13">
    <source>
        <dbReference type="Proteomes" id="UP000245535"/>
    </source>
</evidence>
<organism evidence="12 13">
    <name type="scientific">Sediminitomix flava</name>
    <dbReference type="NCBI Taxonomy" id="379075"/>
    <lineage>
        <taxon>Bacteria</taxon>
        <taxon>Pseudomonadati</taxon>
        <taxon>Bacteroidota</taxon>
        <taxon>Cytophagia</taxon>
        <taxon>Cytophagales</taxon>
        <taxon>Flammeovirgaceae</taxon>
        <taxon>Sediminitomix</taxon>
    </lineage>
</organism>
<evidence type="ECO:0000256" key="8">
    <source>
        <dbReference type="PIRNR" id="PIRNR005096"/>
    </source>
</evidence>
<dbReference type="PIRSF" id="PIRSF005096">
    <property type="entry name" value="GALM"/>
    <property type="match status" value="1"/>
</dbReference>
<feature type="binding site" evidence="11">
    <location>
        <begin position="105"/>
        <end position="106"/>
    </location>
    <ligand>
        <name>beta-D-galactose</name>
        <dbReference type="ChEBI" id="CHEBI:27667"/>
    </ligand>
</feature>
<dbReference type="PANTHER" id="PTHR10091:SF0">
    <property type="entry name" value="GALACTOSE MUTAROTASE"/>
    <property type="match status" value="1"/>
</dbReference>
<dbReference type="CDD" id="cd09019">
    <property type="entry name" value="galactose_mutarotase_like"/>
    <property type="match status" value="1"/>
</dbReference>
<evidence type="ECO:0000256" key="7">
    <source>
        <dbReference type="ARBA" id="ARBA00023277"/>
    </source>
</evidence>
<dbReference type="Proteomes" id="UP000245535">
    <property type="component" value="Unassembled WGS sequence"/>
</dbReference>
<feature type="binding site" evidence="10">
    <location>
        <position position="274"/>
    </location>
    <ligand>
        <name>beta-D-galactose</name>
        <dbReference type="ChEBI" id="CHEBI:27667"/>
    </ligand>
</feature>
<evidence type="ECO:0000256" key="4">
    <source>
        <dbReference type="ARBA" id="ARBA00011245"/>
    </source>
</evidence>
<dbReference type="InterPro" id="IPR015443">
    <property type="entry name" value="Aldose_1-epimerase"/>
</dbReference>
<dbReference type="GO" id="GO:0006006">
    <property type="term" value="P:glucose metabolic process"/>
    <property type="evidence" value="ECO:0007669"/>
    <property type="project" value="TreeGrafter"/>
</dbReference>
<dbReference type="EC" id="5.1.3.3" evidence="8"/>
<dbReference type="InterPro" id="IPR047215">
    <property type="entry name" value="Galactose_mutarotase-like"/>
</dbReference>
<dbReference type="PANTHER" id="PTHR10091">
    <property type="entry name" value="ALDOSE-1-EPIMERASE"/>
    <property type="match status" value="1"/>
</dbReference>
<dbReference type="SUPFAM" id="SSF74650">
    <property type="entry name" value="Galactose mutarotase-like"/>
    <property type="match status" value="1"/>
</dbReference>
<dbReference type="GO" id="GO:0030246">
    <property type="term" value="F:carbohydrate binding"/>
    <property type="evidence" value="ECO:0007669"/>
    <property type="project" value="InterPro"/>
</dbReference>
<evidence type="ECO:0000256" key="10">
    <source>
        <dbReference type="PIRSR" id="PIRSR005096-2"/>
    </source>
</evidence>
<keyword evidence="13" id="KW-1185">Reference proteome</keyword>
<reference evidence="12 13" key="1">
    <citation type="submission" date="2018-03" db="EMBL/GenBank/DDBJ databases">
        <title>Genomic Encyclopedia of Archaeal and Bacterial Type Strains, Phase II (KMG-II): from individual species to whole genera.</title>
        <authorList>
            <person name="Goeker M."/>
        </authorList>
    </citation>
    <scope>NUCLEOTIDE SEQUENCE [LARGE SCALE GENOMIC DNA]</scope>
    <source>
        <strain evidence="12 13">DSM 28229</strain>
    </source>
</reference>
<evidence type="ECO:0000256" key="2">
    <source>
        <dbReference type="ARBA" id="ARBA00005028"/>
    </source>
</evidence>
<proteinExistence type="inferred from homology"/>
<protein>
    <recommendedName>
        <fullName evidence="8">Aldose 1-epimerase</fullName>
        <ecNumber evidence="8">5.1.3.3</ecNumber>
    </recommendedName>
</protein>
<accession>A0A315Z5B8</accession>
<comment type="cofactor">
    <cofactor evidence="1">
        <name>Ca(2+)</name>
        <dbReference type="ChEBI" id="CHEBI:29108"/>
    </cofactor>
</comment>
<keyword evidence="5" id="KW-0106">Calcium</keyword>
<evidence type="ECO:0000256" key="1">
    <source>
        <dbReference type="ARBA" id="ARBA00001913"/>
    </source>
</evidence>
<dbReference type="NCBIfam" id="NF008277">
    <property type="entry name" value="PRK11055.1"/>
    <property type="match status" value="1"/>
</dbReference>
<dbReference type="Gene3D" id="2.70.98.10">
    <property type="match status" value="1"/>
</dbReference>
<name>A0A315Z5B8_SEDFL</name>
<dbReference type="UniPathway" id="UPA00242"/>
<feature type="active site" description="Proton acceptor" evidence="9">
    <location>
        <position position="340"/>
    </location>
</feature>
<comment type="catalytic activity">
    <reaction evidence="8">
        <text>alpha-D-glucose = beta-D-glucose</text>
        <dbReference type="Rhea" id="RHEA:10264"/>
        <dbReference type="ChEBI" id="CHEBI:15903"/>
        <dbReference type="ChEBI" id="CHEBI:17925"/>
        <dbReference type="EC" id="5.1.3.3"/>
    </reaction>
</comment>
<evidence type="ECO:0000256" key="9">
    <source>
        <dbReference type="PIRSR" id="PIRSR005096-1"/>
    </source>
</evidence>
<dbReference type="InterPro" id="IPR014718">
    <property type="entry name" value="GH-type_carb-bd"/>
</dbReference>
<comment type="pathway">
    <text evidence="2 8">Carbohydrate metabolism; hexose metabolism.</text>
</comment>
<evidence type="ECO:0000256" key="6">
    <source>
        <dbReference type="ARBA" id="ARBA00023235"/>
    </source>
</evidence>
<feature type="active site" description="Proton donor" evidence="9">
    <location>
        <position position="202"/>
    </location>
</feature>
<comment type="similarity">
    <text evidence="3 8">Belongs to the aldose epimerase family.</text>
</comment>
<evidence type="ECO:0000313" key="12">
    <source>
        <dbReference type="EMBL" id="PWJ37952.1"/>
    </source>
</evidence>
<dbReference type="AlphaFoldDB" id="A0A315Z5B8"/>
<sequence>MMKRYPKFIYLLLPFLFFAYMKRATWLNPEHFKTEVNGKKTLLHFLKNENGMKVAITNYGARIVGLQVPDKRGIETDVVLGFASIQDYLNTKQKYFGASIGRYANRIAEGQFELEGQSYQLPINNGKNSIHGGLKGFHDVVWEINEKSSNHIKLNYTEKHLAEGFPGNLTVEITYTLNSNNELSIVYKASTDKATPINFTNHSFFNLNGEGSGDVLKHQLQLNAKEFTPINENQIPLGYQLKVENTAFDFRSFHAIGQRIDDENIQLKYGNGYDHNFVVSSDDKNTITKVASIVGDQSGIQMDVFSDLPGVQFYTANFLKSYNTLKSGKTDDRRTAFCLETQHFPDAINQKNFYHKILEPNDDYHSQTVYKFSW</sequence>
<dbReference type="InterPro" id="IPR011013">
    <property type="entry name" value="Gal_mutarotase_sf_dom"/>
</dbReference>
<comment type="subunit">
    <text evidence="4">Monomer.</text>
</comment>
<evidence type="ECO:0000256" key="11">
    <source>
        <dbReference type="PIRSR" id="PIRSR005096-3"/>
    </source>
</evidence>
<comment type="caution">
    <text evidence="12">The sequence shown here is derived from an EMBL/GenBank/DDBJ whole genome shotgun (WGS) entry which is preliminary data.</text>
</comment>
<dbReference type="InterPro" id="IPR008183">
    <property type="entry name" value="Aldose_1/G6P_1-epimerase"/>
</dbReference>